<dbReference type="Pfam" id="PF10049">
    <property type="entry name" value="DUF2283"/>
    <property type="match status" value="1"/>
</dbReference>
<keyword evidence="2" id="KW-1185">Reference proteome</keyword>
<evidence type="ECO:0008006" key="3">
    <source>
        <dbReference type="Google" id="ProtNLM"/>
    </source>
</evidence>
<evidence type="ECO:0000313" key="2">
    <source>
        <dbReference type="Proteomes" id="UP000321523"/>
    </source>
</evidence>
<protein>
    <recommendedName>
        <fullName evidence="3">DUF2283 domain-containing protein</fullName>
    </recommendedName>
</protein>
<proteinExistence type="predicted"/>
<organism evidence="1 2">
    <name type="scientific">Skermanella aerolata</name>
    <dbReference type="NCBI Taxonomy" id="393310"/>
    <lineage>
        <taxon>Bacteria</taxon>
        <taxon>Pseudomonadati</taxon>
        <taxon>Pseudomonadota</taxon>
        <taxon>Alphaproteobacteria</taxon>
        <taxon>Rhodospirillales</taxon>
        <taxon>Azospirillaceae</taxon>
        <taxon>Skermanella</taxon>
    </lineage>
</organism>
<dbReference type="AlphaFoldDB" id="A0A512E4J5"/>
<dbReference type="Proteomes" id="UP000321523">
    <property type="component" value="Unassembled WGS sequence"/>
</dbReference>
<dbReference type="RefSeq" id="WP_169789510.1">
    <property type="nucleotide sequence ID" value="NZ_BJYZ01000107.1"/>
</dbReference>
<gene>
    <name evidence="1" type="ORF">SAE02_77510</name>
</gene>
<accession>A0A512E4J5</accession>
<sequence>MLYDPSTDSLYVTLGNGRVHDTVFDDERDLAIEIDANGKVLGYDLQHASRHPDVIAEAMILLQGR</sequence>
<comment type="caution">
    <text evidence="1">The sequence shown here is derived from an EMBL/GenBank/DDBJ whole genome shotgun (WGS) entry which is preliminary data.</text>
</comment>
<evidence type="ECO:0000313" key="1">
    <source>
        <dbReference type="EMBL" id="GEO43603.1"/>
    </source>
</evidence>
<dbReference type="EMBL" id="BJYZ01000107">
    <property type="protein sequence ID" value="GEO43603.1"/>
    <property type="molecule type" value="Genomic_DNA"/>
</dbReference>
<reference evidence="1 2" key="1">
    <citation type="submission" date="2019-07" db="EMBL/GenBank/DDBJ databases">
        <title>Whole genome shotgun sequence of Skermanella aerolata NBRC 106429.</title>
        <authorList>
            <person name="Hosoyama A."/>
            <person name="Uohara A."/>
            <person name="Ohji S."/>
            <person name="Ichikawa N."/>
        </authorList>
    </citation>
    <scope>NUCLEOTIDE SEQUENCE [LARGE SCALE GENOMIC DNA]</scope>
    <source>
        <strain evidence="1 2">NBRC 106429</strain>
    </source>
</reference>
<name>A0A512E4J5_9PROT</name>
<dbReference type="InterPro" id="IPR019270">
    <property type="entry name" value="DUF2283"/>
</dbReference>